<dbReference type="Proteomes" id="UP001497045">
    <property type="component" value="Unassembled WGS sequence"/>
</dbReference>
<accession>A0ABU9IHA5</accession>
<keyword evidence="2" id="KW-1185">Reference proteome</keyword>
<dbReference type="Gene3D" id="3.40.1530.20">
    <property type="entry name" value="Protein of unknown function (DUF1491)"/>
    <property type="match status" value="1"/>
</dbReference>
<comment type="caution">
    <text evidence="1">The sequence shown here is derived from an EMBL/GenBank/DDBJ whole genome shotgun (WGS) entry which is preliminary data.</text>
</comment>
<gene>
    <name evidence="1" type="ORF">AAEO60_14175</name>
</gene>
<dbReference type="EMBL" id="JBBYHV010000002">
    <property type="protein sequence ID" value="MEL1251820.1"/>
    <property type="molecule type" value="Genomic_DNA"/>
</dbReference>
<sequence>MAVDDRLPAHLEVSGLIRAVDAAGGFATVISKGERTAGTIMVVCCDRATQARAYERMPQLDGSRKWVLSRKQEAENPREFTEWCNRRGEQDEDLWIVELDIVNAERFIDVKPFTS</sequence>
<dbReference type="Pfam" id="PF07372">
    <property type="entry name" value="DUF1491"/>
    <property type="match status" value="1"/>
</dbReference>
<evidence type="ECO:0000313" key="1">
    <source>
        <dbReference type="EMBL" id="MEL1251820.1"/>
    </source>
</evidence>
<dbReference type="InterPro" id="IPR009964">
    <property type="entry name" value="DUF1491"/>
</dbReference>
<name>A0ABU9IHA5_9SPHN</name>
<proteinExistence type="predicted"/>
<dbReference type="RefSeq" id="WP_341674359.1">
    <property type="nucleotide sequence ID" value="NZ_JBBYHV010000002.1"/>
</dbReference>
<protein>
    <submittedName>
        <fullName evidence="1">DUF1491 family protein</fullName>
    </submittedName>
</protein>
<reference evidence="1 2" key="1">
    <citation type="submission" date="2024-04" db="EMBL/GenBank/DDBJ databases">
        <title>Aurantiacibacter sp. DGU6 16S ribosomal RNA gene Genome sequencing and assembly.</title>
        <authorList>
            <person name="Park S."/>
        </authorList>
    </citation>
    <scope>NUCLEOTIDE SEQUENCE [LARGE SCALE GENOMIC DNA]</scope>
    <source>
        <strain evidence="1 2">DGU6</strain>
    </source>
</reference>
<organism evidence="1 2">
    <name type="scientific">Aurantiacibacter gilvus</name>
    <dbReference type="NCBI Taxonomy" id="3139141"/>
    <lineage>
        <taxon>Bacteria</taxon>
        <taxon>Pseudomonadati</taxon>
        <taxon>Pseudomonadota</taxon>
        <taxon>Alphaproteobacteria</taxon>
        <taxon>Sphingomonadales</taxon>
        <taxon>Erythrobacteraceae</taxon>
        <taxon>Aurantiacibacter</taxon>
    </lineage>
</organism>
<evidence type="ECO:0000313" key="2">
    <source>
        <dbReference type="Proteomes" id="UP001497045"/>
    </source>
</evidence>